<accession>A0ABR0B6Z3</accession>
<proteinExistence type="predicted"/>
<dbReference type="Proteomes" id="UP001234178">
    <property type="component" value="Unassembled WGS sequence"/>
</dbReference>
<sequence length="80" mass="8429">MDKKKNLFMQYLLNLDSLCLLVMVFFAVKIKDASTSWADACAAAITAACVVRVWVNSSRSLFSSGLSSGTASCGSGAGLE</sequence>
<dbReference type="EMBL" id="JAOYFB010000040">
    <property type="protein sequence ID" value="KAK4037441.1"/>
    <property type="molecule type" value="Genomic_DNA"/>
</dbReference>
<comment type="caution">
    <text evidence="2">The sequence shown here is derived from an EMBL/GenBank/DDBJ whole genome shotgun (WGS) entry which is preliminary data.</text>
</comment>
<evidence type="ECO:0000256" key="1">
    <source>
        <dbReference type="SAM" id="Phobius"/>
    </source>
</evidence>
<evidence type="ECO:0000313" key="3">
    <source>
        <dbReference type="Proteomes" id="UP001234178"/>
    </source>
</evidence>
<reference evidence="2 3" key="1">
    <citation type="journal article" date="2023" name="Nucleic Acids Res.">
        <title>The hologenome of Daphnia magna reveals possible DNA methylation and microbiome-mediated evolution of the host genome.</title>
        <authorList>
            <person name="Chaturvedi A."/>
            <person name="Li X."/>
            <person name="Dhandapani V."/>
            <person name="Marshall H."/>
            <person name="Kissane S."/>
            <person name="Cuenca-Cambronero M."/>
            <person name="Asole G."/>
            <person name="Calvet F."/>
            <person name="Ruiz-Romero M."/>
            <person name="Marangio P."/>
            <person name="Guigo R."/>
            <person name="Rago D."/>
            <person name="Mirbahai L."/>
            <person name="Eastwood N."/>
            <person name="Colbourne J.K."/>
            <person name="Zhou J."/>
            <person name="Mallon E."/>
            <person name="Orsini L."/>
        </authorList>
    </citation>
    <scope>NUCLEOTIDE SEQUENCE [LARGE SCALE GENOMIC DNA]</scope>
    <source>
        <strain evidence="2">LRV0_1</strain>
    </source>
</reference>
<gene>
    <name evidence="2" type="ORF">OUZ56_029474</name>
</gene>
<keyword evidence="1" id="KW-0812">Transmembrane</keyword>
<name>A0ABR0B6Z3_9CRUS</name>
<evidence type="ECO:0008006" key="4">
    <source>
        <dbReference type="Google" id="ProtNLM"/>
    </source>
</evidence>
<keyword evidence="1" id="KW-1133">Transmembrane helix</keyword>
<keyword evidence="3" id="KW-1185">Reference proteome</keyword>
<keyword evidence="1" id="KW-0472">Membrane</keyword>
<evidence type="ECO:0000313" key="2">
    <source>
        <dbReference type="EMBL" id="KAK4037441.1"/>
    </source>
</evidence>
<protein>
    <recommendedName>
        <fullName evidence="4">Secreted protein</fullName>
    </recommendedName>
</protein>
<organism evidence="2 3">
    <name type="scientific">Daphnia magna</name>
    <dbReference type="NCBI Taxonomy" id="35525"/>
    <lineage>
        <taxon>Eukaryota</taxon>
        <taxon>Metazoa</taxon>
        <taxon>Ecdysozoa</taxon>
        <taxon>Arthropoda</taxon>
        <taxon>Crustacea</taxon>
        <taxon>Branchiopoda</taxon>
        <taxon>Diplostraca</taxon>
        <taxon>Cladocera</taxon>
        <taxon>Anomopoda</taxon>
        <taxon>Daphniidae</taxon>
        <taxon>Daphnia</taxon>
    </lineage>
</organism>
<feature type="transmembrane region" description="Helical" evidence="1">
    <location>
        <begin position="36"/>
        <end position="55"/>
    </location>
</feature>
<feature type="transmembrane region" description="Helical" evidence="1">
    <location>
        <begin position="12"/>
        <end position="30"/>
    </location>
</feature>